<gene>
    <name evidence="2" type="ORF">SCF082_LOCUS10693</name>
</gene>
<accession>A0ABP0J7Y1</accession>
<sequence>MGTCCASERGHALDQDFPDFAEKCQVVSVRFDHDTVKESLLQADQVDAIPLNYDVFPQELIDQTVAFATEQLGMSMSEWQKEWCTPFRVSLYLRGRNGDVMAAGKLVAKALEWRRQHWDLLTGQRTPIWQGDMRILCQGGSGHPLLYTSHRFQTQSYNQRDMVEHAAVVLETAVKMMPQHVHQLDAVLDLKHFQLRYNLDPRGVIGAGELLKYAFRDVLRSIMIVDAPAALSVLWSLVKPTLPEGTQRKVVFLPAEKALECVSRLQGARAAHVLQEVIQANREAHGDGAVPRFPSEVAVYESADDLRARKVG</sequence>
<dbReference type="InterPro" id="IPR036865">
    <property type="entry name" value="CRAL-TRIO_dom_sf"/>
</dbReference>
<evidence type="ECO:0000259" key="1">
    <source>
        <dbReference type="PROSITE" id="PS50191"/>
    </source>
</evidence>
<feature type="domain" description="CRAL-TRIO" evidence="1">
    <location>
        <begin position="142"/>
        <end position="305"/>
    </location>
</feature>
<dbReference type="InterPro" id="IPR052578">
    <property type="entry name" value="PI_Transfer_CRAL-TRIO"/>
</dbReference>
<dbReference type="InterPro" id="IPR001251">
    <property type="entry name" value="CRAL-TRIO_dom"/>
</dbReference>
<evidence type="ECO:0000313" key="2">
    <source>
        <dbReference type="EMBL" id="CAK9010467.1"/>
    </source>
</evidence>
<dbReference type="PANTHER" id="PTHR45824">
    <property type="entry name" value="GH16843P"/>
    <property type="match status" value="1"/>
</dbReference>
<dbReference type="PROSITE" id="PS50191">
    <property type="entry name" value="CRAL_TRIO"/>
    <property type="match status" value="1"/>
</dbReference>
<dbReference type="EMBL" id="CAXAMM010006280">
    <property type="protein sequence ID" value="CAK9010467.1"/>
    <property type="molecule type" value="Genomic_DNA"/>
</dbReference>
<dbReference type="Gene3D" id="3.40.525.10">
    <property type="entry name" value="CRAL-TRIO lipid binding domain"/>
    <property type="match status" value="1"/>
</dbReference>
<dbReference type="PANTHER" id="PTHR45824:SF29">
    <property type="entry name" value="GH16843P"/>
    <property type="match status" value="1"/>
</dbReference>
<dbReference type="CDD" id="cd00170">
    <property type="entry name" value="SEC14"/>
    <property type="match status" value="1"/>
</dbReference>
<name>A0ABP0J7Y1_9DINO</name>
<organism evidence="2 3">
    <name type="scientific">Durusdinium trenchii</name>
    <dbReference type="NCBI Taxonomy" id="1381693"/>
    <lineage>
        <taxon>Eukaryota</taxon>
        <taxon>Sar</taxon>
        <taxon>Alveolata</taxon>
        <taxon>Dinophyceae</taxon>
        <taxon>Suessiales</taxon>
        <taxon>Symbiodiniaceae</taxon>
        <taxon>Durusdinium</taxon>
    </lineage>
</organism>
<comment type="caution">
    <text evidence="2">The sequence shown here is derived from an EMBL/GenBank/DDBJ whole genome shotgun (WGS) entry which is preliminary data.</text>
</comment>
<dbReference type="SUPFAM" id="SSF52087">
    <property type="entry name" value="CRAL/TRIO domain"/>
    <property type="match status" value="1"/>
</dbReference>
<protein>
    <submittedName>
        <fullName evidence="2">Random slug protein 5</fullName>
    </submittedName>
</protein>
<dbReference type="Proteomes" id="UP001642464">
    <property type="component" value="Unassembled WGS sequence"/>
</dbReference>
<dbReference type="Pfam" id="PF00650">
    <property type="entry name" value="CRAL_TRIO"/>
    <property type="match status" value="1"/>
</dbReference>
<evidence type="ECO:0000313" key="3">
    <source>
        <dbReference type="Proteomes" id="UP001642464"/>
    </source>
</evidence>
<keyword evidence="3" id="KW-1185">Reference proteome</keyword>
<reference evidence="2 3" key="1">
    <citation type="submission" date="2024-02" db="EMBL/GenBank/DDBJ databases">
        <authorList>
            <person name="Chen Y."/>
            <person name="Shah S."/>
            <person name="Dougan E. K."/>
            <person name="Thang M."/>
            <person name="Chan C."/>
        </authorList>
    </citation>
    <scope>NUCLEOTIDE SEQUENCE [LARGE SCALE GENOMIC DNA]</scope>
</reference>
<proteinExistence type="predicted"/>